<evidence type="ECO:0000313" key="3">
    <source>
        <dbReference type="EMBL" id="HIU54724.1"/>
    </source>
</evidence>
<reference evidence="3" key="1">
    <citation type="submission" date="2020-10" db="EMBL/GenBank/DDBJ databases">
        <authorList>
            <person name="Gilroy R."/>
        </authorList>
    </citation>
    <scope>NUCLEOTIDE SEQUENCE</scope>
    <source>
        <strain evidence="3">CHK158-818</strain>
    </source>
</reference>
<evidence type="ECO:0000256" key="1">
    <source>
        <dbReference type="SAM" id="MobiDB-lite"/>
    </source>
</evidence>
<dbReference type="AlphaFoldDB" id="A0A9D1SBW5"/>
<proteinExistence type="predicted"/>
<organism evidence="3 4">
    <name type="scientific">Candidatus Gallibacteroides avistercoris</name>
    <dbReference type="NCBI Taxonomy" id="2840833"/>
    <lineage>
        <taxon>Bacteria</taxon>
        <taxon>Pseudomonadati</taxon>
        <taxon>Bacteroidota</taxon>
        <taxon>Bacteroidia</taxon>
        <taxon>Bacteroidales</taxon>
        <taxon>Bacteroidaceae</taxon>
        <taxon>Bacteroidaceae incertae sedis</taxon>
        <taxon>Candidatus Gallibacteroides</taxon>
    </lineage>
</organism>
<protein>
    <submittedName>
        <fullName evidence="3">Uncharacterized protein</fullName>
    </submittedName>
</protein>
<reference evidence="3" key="2">
    <citation type="journal article" date="2021" name="PeerJ">
        <title>Extensive microbial diversity within the chicken gut microbiome revealed by metagenomics and culture.</title>
        <authorList>
            <person name="Gilroy R."/>
            <person name="Ravi A."/>
            <person name="Getino M."/>
            <person name="Pursley I."/>
            <person name="Horton D.L."/>
            <person name="Alikhan N.F."/>
            <person name="Baker D."/>
            <person name="Gharbi K."/>
            <person name="Hall N."/>
            <person name="Watson M."/>
            <person name="Adriaenssens E.M."/>
            <person name="Foster-Nyarko E."/>
            <person name="Jarju S."/>
            <person name="Secka A."/>
            <person name="Antonio M."/>
            <person name="Oren A."/>
            <person name="Chaudhuri R.R."/>
            <person name="La Ragione R."/>
            <person name="Hildebrand F."/>
            <person name="Pallen M.J."/>
        </authorList>
    </citation>
    <scope>NUCLEOTIDE SEQUENCE</scope>
    <source>
        <strain evidence="3">CHK158-818</strain>
    </source>
</reference>
<feature type="chain" id="PRO_5039173932" evidence="2">
    <location>
        <begin position="21"/>
        <end position="243"/>
    </location>
</feature>
<comment type="caution">
    <text evidence="3">The sequence shown here is derived from an EMBL/GenBank/DDBJ whole genome shotgun (WGS) entry which is preliminary data.</text>
</comment>
<gene>
    <name evidence="3" type="ORF">IAB03_02825</name>
</gene>
<feature type="compositionally biased region" description="Polar residues" evidence="1">
    <location>
        <begin position="51"/>
        <end position="60"/>
    </location>
</feature>
<dbReference type="EMBL" id="DVNA01000061">
    <property type="protein sequence ID" value="HIU54724.1"/>
    <property type="molecule type" value="Genomic_DNA"/>
</dbReference>
<evidence type="ECO:0000256" key="2">
    <source>
        <dbReference type="SAM" id="SignalP"/>
    </source>
</evidence>
<feature type="signal peptide" evidence="2">
    <location>
        <begin position="1"/>
        <end position="20"/>
    </location>
</feature>
<name>A0A9D1SBW5_9BACT</name>
<dbReference type="Proteomes" id="UP000824112">
    <property type="component" value="Unassembled WGS sequence"/>
</dbReference>
<sequence length="243" mass="27672">MKNVCIVLLLVVANAIPAWGQLFTSQQIDEIQEVYLSSSSTPETPPYGLPQQAQDVQQGDPNNTLRDTLLYKGETILIADSPLRFFPQLEEKVFVHKVELVPFRVLPAIQLDAQRGYTAVWGIENDSLFLYHLFPHIPGNVMEEKSVILPQRELNRLVEELSGQKFIDGKLFAGWVSGKIVGGANGIYLRGKLSDRALSLMKEKKWSPEKILEYEYTGHYIYPEEYLFTVENGMVRKVDRQSK</sequence>
<keyword evidence="2" id="KW-0732">Signal</keyword>
<accession>A0A9D1SBW5</accession>
<evidence type="ECO:0000313" key="4">
    <source>
        <dbReference type="Proteomes" id="UP000824112"/>
    </source>
</evidence>
<feature type="region of interest" description="Disordered" evidence="1">
    <location>
        <begin position="38"/>
        <end position="60"/>
    </location>
</feature>